<dbReference type="SUPFAM" id="SSF53850">
    <property type="entry name" value="Periplasmic binding protein-like II"/>
    <property type="match status" value="1"/>
</dbReference>
<evidence type="ECO:0000313" key="4">
    <source>
        <dbReference type="Proteomes" id="UP000184447"/>
    </source>
</evidence>
<reference evidence="3 4" key="1">
    <citation type="submission" date="2016-11" db="EMBL/GenBank/DDBJ databases">
        <authorList>
            <person name="Jaros S."/>
            <person name="Januszkiewicz K."/>
            <person name="Wedrychowicz H."/>
        </authorList>
    </citation>
    <scope>NUCLEOTIDE SEQUENCE [LARGE SCALE GENOMIC DNA]</scope>
    <source>
        <strain evidence="3 4">DSM 8605</strain>
    </source>
</reference>
<dbReference type="RefSeq" id="WP_073337862.1">
    <property type="nucleotide sequence ID" value="NZ_FQXM01000007.1"/>
</dbReference>
<accession>A0A1M5U2T6</accession>
<dbReference type="InterPro" id="IPR050490">
    <property type="entry name" value="Bact_solute-bd_prot1"/>
</dbReference>
<dbReference type="PANTHER" id="PTHR43649:SF33">
    <property type="entry name" value="POLYGALACTURONAN_RHAMNOGALACTURONAN-BINDING PROTEIN YTCQ"/>
    <property type="match status" value="1"/>
</dbReference>
<feature type="signal peptide" evidence="2">
    <location>
        <begin position="1"/>
        <end position="21"/>
    </location>
</feature>
<dbReference type="Proteomes" id="UP000184447">
    <property type="component" value="Unassembled WGS sequence"/>
</dbReference>
<dbReference type="EMBL" id="FQXM01000007">
    <property type="protein sequence ID" value="SHH57274.1"/>
    <property type="molecule type" value="Genomic_DNA"/>
</dbReference>
<dbReference type="PROSITE" id="PS51257">
    <property type="entry name" value="PROKAR_LIPOPROTEIN"/>
    <property type="match status" value="1"/>
</dbReference>
<keyword evidence="1 2" id="KW-0732">Signal</keyword>
<feature type="chain" id="PRO_5038480420" evidence="2">
    <location>
        <begin position="22"/>
        <end position="550"/>
    </location>
</feature>
<proteinExistence type="predicted"/>
<evidence type="ECO:0000256" key="1">
    <source>
        <dbReference type="ARBA" id="ARBA00022729"/>
    </source>
</evidence>
<name>A0A1M5U2T6_9CLOT</name>
<dbReference type="AlphaFoldDB" id="A0A1M5U2T6"/>
<sequence>MKKRFLTLLITVSLLSSIALTGCGNKANNAPEVKESTNVSEPGEYPIAKEKINFTAFAGTRPAVDDFENNDFTKWMEEKTNIHFDWTVALEQDRQQKLNLLMASGNYTDVIFDSFFTPSEQYVYGSQGILIPLNDLIDKYAPNIKKALEDYPGIKAQLTMPDGNIYSVPKIAECYHCYVMGKMWINTEWLDKLGLEMPTTTDEFYNVLKAFKENDPNGNGKADEIALSGAQKGWMASPEIFIMNAFTYTNNSQNYLQVEDGKIATAYTKDEWKEGLKYLNKLFEEGLLDPQAYTQNGEQLKKLGENPGDVILGAAPGGAPGVFSNIGDSERYKAYKTVPALKGPAGEQNVYYNPLKGDATFNITDKCADPVAAIRWADANFEKEVMMRQVSGRPGEEWVEAKDGDIAIDGGQAEWDELVSPISDQAKGHTWSQVGPSLRTADYWLKRVSSGPDDIETLLYEESRDKYMPYIPELNEIVTDLVFSEEDSRTIVDIQTQLSNYVTEMMVKFISGTEDIDAGWDKYIAEFDNMNIKQYLEIYQKAYDEKQALK</sequence>
<evidence type="ECO:0000256" key="2">
    <source>
        <dbReference type="SAM" id="SignalP"/>
    </source>
</evidence>
<dbReference type="CDD" id="cd13581">
    <property type="entry name" value="PBP2_AlgQ_like_2"/>
    <property type="match status" value="1"/>
</dbReference>
<keyword evidence="4" id="KW-1185">Reference proteome</keyword>
<dbReference type="OrthoDB" id="2491264at2"/>
<dbReference type="STRING" id="1121316.SAMN02745207_01544"/>
<dbReference type="PANTHER" id="PTHR43649">
    <property type="entry name" value="ARABINOSE-BINDING PROTEIN-RELATED"/>
    <property type="match status" value="1"/>
</dbReference>
<protein>
    <submittedName>
        <fullName evidence="3">Putative aldouronate transport system substrate-binding protein</fullName>
    </submittedName>
</protein>
<dbReference type="Gene3D" id="3.40.190.10">
    <property type="entry name" value="Periplasmic binding protein-like II"/>
    <property type="match status" value="2"/>
</dbReference>
<evidence type="ECO:0000313" key="3">
    <source>
        <dbReference type="EMBL" id="SHH57274.1"/>
    </source>
</evidence>
<gene>
    <name evidence="3" type="ORF">SAMN02745207_01544</name>
</gene>
<organism evidence="3 4">
    <name type="scientific">Clostridium grantii DSM 8605</name>
    <dbReference type="NCBI Taxonomy" id="1121316"/>
    <lineage>
        <taxon>Bacteria</taxon>
        <taxon>Bacillati</taxon>
        <taxon>Bacillota</taxon>
        <taxon>Clostridia</taxon>
        <taxon>Eubacteriales</taxon>
        <taxon>Clostridiaceae</taxon>
        <taxon>Clostridium</taxon>
    </lineage>
</organism>